<keyword evidence="2" id="KW-0732">Signal</keyword>
<dbReference type="InParanoid" id="E9FQX0"/>
<dbReference type="KEGG" id="dpx:DAPPUDRAFT_299900"/>
<dbReference type="AlphaFoldDB" id="E9FQX0"/>
<evidence type="ECO:0000313" key="5">
    <source>
        <dbReference type="Proteomes" id="UP000000305"/>
    </source>
</evidence>
<gene>
    <name evidence="4" type="ORF">DAPPUDRAFT_299900</name>
</gene>
<keyword evidence="1" id="KW-1133">Transmembrane helix</keyword>
<sequence length="582" mass="66440">MQFYCILFLAAVTLPKSVFTLCPSLVRQTSRSDICSKYGSYISGSVTSADGCFSVIADSNCTTGLLQWNDSITPYGRNIGLHLNAFDAYDRNGSFPRFALNITISDPLFKTMWFMLEDFIKPQNAKCFTLTRNIVKPGCDDVIGNYDCYVRDSASSLMTSDSYTTIKFLMNGEKLQYKFRNLYGRDMSNRIIFFYTHTSTENQLVITFQALVGIDNYMIKLCFKGQKKCSHTFKVDLSIDSTYSERYADLITYKLSQATLKKGKYELYIECQRLPNSTSSNVNCCNQSRVLEIDIDHQFDMVDVAILIGLIFIIGSFTFAIAVLYLRRRVLEPIPSDFKMLLVFDAVSVQHTDYVKATRIFLRKLLDIEVIVDVVDMKITEHTSPYQWNIAAIEQADCVAIVIPPKILPCERRGSPYHKTYQLCLNVIESHLENVLKNNQASSSDKIFTLVLPFSDVELIPKFLKYMARFQIPLDYCFLRQHIQSIRSPRRIRLPRWLLFNQTTTKKLFSTVVDNIQTSQDEIALLPDIEYSNTLTVGDGQDDLLPEEMSAIHHRTEELDAIFGTCVKSIRTLPSVMSSANC</sequence>
<name>E9FQX0_DAPPU</name>
<organism evidence="4 5">
    <name type="scientific">Daphnia pulex</name>
    <name type="common">Water flea</name>
    <dbReference type="NCBI Taxonomy" id="6669"/>
    <lineage>
        <taxon>Eukaryota</taxon>
        <taxon>Metazoa</taxon>
        <taxon>Ecdysozoa</taxon>
        <taxon>Arthropoda</taxon>
        <taxon>Crustacea</taxon>
        <taxon>Branchiopoda</taxon>
        <taxon>Diplostraca</taxon>
        <taxon>Cladocera</taxon>
        <taxon>Anomopoda</taxon>
        <taxon>Daphniidae</taxon>
        <taxon>Daphnia</taxon>
    </lineage>
</organism>
<protein>
    <recommendedName>
        <fullName evidence="3">SEFIR domain-containing protein</fullName>
    </recommendedName>
</protein>
<dbReference type="Proteomes" id="UP000000305">
    <property type="component" value="Unassembled WGS sequence"/>
</dbReference>
<dbReference type="OrthoDB" id="6341419at2759"/>
<feature type="transmembrane region" description="Helical" evidence="1">
    <location>
        <begin position="304"/>
        <end position="326"/>
    </location>
</feature>
<evidence type="ECO:0000256" key="1">
    <source>
        <dbReference type="SAM" id="Phobius"/>
    </source>
</evidence>
<accession>E9FQX0</accession>
<dbReference type="EMBL" id="GL732523">
    <property type="protein sequence ID" value="EFX90294.1"/>
    <property type="molecule type" value="Genomic_DNA"/>
</dbReference>
<dbReference type="HOGENOM" id="CLU_468737_0_0_1"/>
<dbReference type="Pfam" id="PF08357">
    <property type="entry name" value="SEFIR"/>
    <property type="match status" value="1"/>
</dbReference>
<evidence type="ECO:0000259" key="3">
    <source>
        <dbReference type="Pfam" id="PF08357"/>
    </source>
</evidence>
<proteinExistence type="predicted"/>
<keyword evidence="5" id="KW-1185">Reference proteome</keyword>
<dbReference type="InterPro" id="IPR013568">
    <property type="entry name" value="SEFIR_dom"/>
</dbReference>
<evidence type="ECO:0000256" key="2">
    <source>
        <dbReference type="SAM" id="SignalP"/>
    </source>
</evidence>
<evidence type="ECO:0000313" key="4">
    <source>
        <dbReference type="EMBL" id="EFX90294.1"/>
    </source>
</evidence>
<keyword evidence="1" id="KW-0812">Transmembrane</keyword>
<feature type="signal peptide" evidence="2">
    <location>
        <begin position="1"/>
        <end position="20"/>
    </location>
</feature>
<dbReference type="Gene3D" id="3.40.50.11530">
    <property type="match status" value="1"/>
</dbReference>
<feature type="domain" description="SEFIR" evidence="3">
    <location>
        <begin position="339"/>
        <end position="475"/>
    </location>
</feature>
<keyword evidence="1" id="KW-0472">Membrane</keyword>
<reference evidence="4 5" key="1">
    <citation type="journal article" date="2011" name="Science">
        <title>The ecoresponsive genome of Daphnia pulex.</title>
        <authorList>
            <person name="Colbourne J.K."/>
            <person name="Pfrender M.E."/>
            <person name="Gilbert D."/>
            <person name="Thomas W.K."/>
            <person name="Tucker A."/>
            <person name="Oakley T.H."/>
            <person name="Tokishita S."/>
            <person name="Aerts A."/>
            <person name="Arnold G.J."/>
            <person name="Basu M.K."/>
            <person name="Bauer D.J."/>
            <person name="Caceres C.E."/>
            <person name="Carmel L."/>
            <person name="Casola C."/>
            <person name="Choi J.H."/>
            <person name="Detter J.C."/>
            <person name="Dong Q."/>
            <person name="Dusheyko S."/>
            <person name="Eads B.D."/>
            <person name="Frohlich T."/>
            <person name="Geiler-Samerotte K.A."/>
            <person name="Gerlach D."/>
            <person name="Hatcher P."/>
            <person name="Jogdeo S."/>
            <person name="Krijgsveld J."/>
            <person name="Kriventseva E.V."/>
            <person name="Kultz D."/>
            <person name="Laforsch C."/>
            <person name="Lindquist E."/>
            <person name="Lopez J."/>
            <person name="Manak J.R."/>
            <person name="Muller J."/>
            <person name="Pangilinan J."/>
            <person name="Patwardhan R.P."/>
            <person name="Pitluck S."/>
            <person name="Pritham E.J."/>
            <person name="Rechtsteiner A."/>
            <person name="Rho M."/>
            <person name="Rogozin I.B."/>
            <person name="Sakarya O."/>
            <person name="Salamov A."/>
            <person name="Schaack S."/>
            <person name="Shapiro H."/>
            <person name="Shiga Y."/>
            <person name="Skalitzky C."/>
            <person name="Smith Z."/>
            <person name="Souvorov A."/>
            <person name="Sung W."/>
            <person name="Tang Z."/>
            <person name="Tsuchiya D."/>
            <person name="Tu H."/>
            <person name="Vos H."/>
            <person name="Wang M."/>
            <person name="Wolf Y.I."/>
            <person name="Yamagata H."/>
            <person name="Yamada T."/>
            <person name="Ye Y."/>
            <person name="Shaw J.R."/>
            <person name="Andrews J."/>
            <person name="Crease T.J."/>
            <person name="Tang H."/>
            <person name="Lucas S.M."/>
            <person name="Robertson H.M."/>
            <person name="Bork P."/>
            <person name="Koonin E.V."/>
            <person name="Zdobnov E.M."/>
            <person name="Grigoriev I.V."/>
            <person name="Lynch M."/>
            <person name="Boore J.L."/>
        </authorList>
    </citation>
    <scope>NUCLEOTIDE SEQUENCE [LARGE SCALE GENOMIC DNA]</scope>
</reference>
<feature type="chain" id="PRO_5003236290" description="SEFIR domain-containing protein" evidence="2">
    <location>
        <begin position="21"/>
        <end position="582"/>
    </location>
</feature>